<dbReference type="PRINTS" id="PR01040">
    <property type="entry name" value="TRNASYNTHTYR"/>
</dbReference>
<dbReference type="PATRIC" id="fig|1619020.3.peg.134"/>
<dbReference type="EMBL" id="LCBQ01000014">
    <property type="protein sequence ID" value="KKS13498.1"/>
    <property type="molecule type" value="Genomic_DNA"/>
</dbReference>
<dbReference type="GO" id="GO:0006437">
    <property type="term" value="P:tyrosyl-tRNA aminoacylation"/>
    <property type="evidence" value="ECO:0007669"/>
    <property type="project" value="UniProtKB-UniRule"/>
</dbReference>
<sequence length="416" mass="47137">MFGINKKIPIADEKVIRQAFDRHTGDLGRRLQDKSFSNQDTGVFPSVDEAVKILGSRRCRIYLGIDPTGLDIHFGHTIPLLFLKQILKPELGGHRPVLVIGDFTARIGDPTGKESARKPLTEKEVKDNMKNYLEQVYKILPRGSFDVKYNSSWLSKMTFEDVVKLASHVTVQQMITRDMFQERIKNERPIGLHEFLYPLMQGYDSVFMEIDGEVGGNDQTFNMLVGRDLEKKLLNKDKLVFTTQLLVDTTTGKKMSKSEGGLISVSDTPGDMVGKIMSVPDGFIRGMFKLCTERDMDWIDEHDDDMKTKPYEYKKELAKELVKMYHGERWATKAMDEWEKVFSKGEMPSEMETVSGAGQVMTNVIAGIVQGSNTEAKKLLDQGAVRVNDIVVKDWGNELKEGDILQVGPKTFRKVK</sequence>
<dbReference type="SUPFAM" id="SSF55174">
    <property type="entry name" value="Alpha-L RNA-binding motif"/>
    <property type="match status" value="1"/>
</dbReference>
<evidence type="ECO:0000256" key="9">
    <source>
        <dbReference type="PROSITE-ProRule" id="PRU00182"/>
    </source>
</evidence>
<comment type="catalytic activity">
    <reaction evidence="7">
        <text>tRNA(Tyr) + L-tyrosine + ATP = L-tyrosyl-tRNA(Tyr) + AMP + diphosphate + H(+)</text>
        <dbReference type="Rhea" id="RHEA:10220"/>
        <dbReference type="Rhea" id="RHEA-COMP:9706"/>
        <dbReference type="Rhea" id="RHEA-COMP:9707"/>
        <dbReference type="ChEBI" id="CHEBI:15378"/>
        <dbReference type="ChEBI" id="CHEBI:30616"/>
        <dbReference type="ChEBI" id="CHEBI:33019"/>
        <dbReference type="ChEBI" id="CHEBI:58315"/>
        <dbReference type="ChEBI" id="CHEBI:78442"/>
        <dbReference type="ChEBI" id="CHEBI:78536"/>
        <dbReference type="ChEBI" id="CHEBI:456215"/>
        <dbReference type="EC" id="6.1.1.1"/>
    </reaction>
</comment>
<dbReference type="GO" id="GO:0003723">
    <property type="term" value="F:RNA binding"/>
    <property type="evidence" value="ECO:0007669"/>
    <property type="project" value="UniProtKB-KW"/>
</dbReference>
<organism evidence="11 12">
    <name type="scientific">Candidatus Yanofskybacteria bacterium GW2011_GWA1_41_6</name>
    <dbReference type="NCBI Taxonomy" id="1619020"/>
    <lineage>
        <taxon>Bacteria</taxon>
        <taxon>Candidatus Yanofskyibacteriota</taxon>
    </lineage>
</organism>
<dbReference type="Gene3D" id="3.40.50.620">
    <property type="entry name" value="HUPs"/>
    <property type="match status" value="1"/>
</dbReference>
<dbReference type="InterPro" id="IPR024088">
    <property type="entry name" value="Tyr-tRNA-ligase_bac-type"/>
</dbReference>
<keyword evidence="3 10" id="KW-0547">Nucleotide-binding</keyword>
<dbReference type="InterPro" id="IPR002305">
    <property type="entry name" value="aa-tRNA-synth_Ic"/>
</dbReference>
<dbReference type="SUPFAM" id="SSF52374">
    <property type="entry name" value="Nucleotidylyl transferase"/>
    <property type="match status" value="1"/>
</dbReference>
<dbReference type="EC" id="6.1.1.1" evidence="1 8"/>
<keyword evidence="4 10" id="KW-0067">ATP-binding</keyword>
<dbReference type="Gene3D" id="3.10.290.10">
    <property type="entry name" value="RNA-binding S4 domain"/>
    <property type="match status" value="1"/>
</dbReference>
<evidence type="ECO:0000256" key="5">
    <source>
        <dbReference type="ARBA" id="ARBA00022917"/>
    </source>
</evidence>
<evidence type="ECO:0000256" key="4">
    <source>
        <dbReference type="ARBA" id="ARBA00022840"/>
    </source>
</evidence>
<comment type="similarity">
    <text evidence="10">Belongs to the class-I aminoacyl-tRNA synthetase family.</text>
</comment>
<dbReference type="AlphaFoldDB" id="A0A0G0ZKJ5"/>
<protein>
    <recommendedName>
        <fullName evidence="1 8">Tyrosine--tRNA ligase</fullName>
        <ecNumber evidence="1 8">6.1.1.1</ecNumber>
    </recommendedName>
</protein>
<accession>A0A0G0ZKJ5</accession>
<evidence type="ECO:0000256" key="2">
    <source>
        <dbReference type="ARBA" id="ARBA00022598"/>
    </source>
</evidence>
<evidence type="ECO:0000256" key="10">
    <source>
        <dbReference type="RuleBase" id="RU363036"/>
    </source>
</evidence>
<evidence type="ECO:0000256" key="8">
    <source>
        <dbReference type="NCBIfam" id="TIGR00234"/>
    </source>
</evidence>
<keyword evidence="6 10" id="KW-0030">Aminoacyl-tRNA synthetase</keyword>
<evidence type="ECO:0000256" key="6">
    <source>
        <dbReference type="ARBA" id="ARBA00023146"/>
    </source>
</evidence>
<evidence type="ECO:0000256" key="7">
    <source>
        <dbReference type="ARBA" id="ARBA00048248"/>
    </source>
</evidence>
<proteinExistence type="inferred from homology"/>
<dbReference type="PANTHER" id="PTHR11766:SF1">
    <property type="entry name" value="TYROSINE--TRNA LIGASE"/>
    <property type="match status" value="1"/>
</dbReference>
<comment type="caution">
    <text evidence="11">The sequence shown here is derived from an EMBL/GenBank/DDBJ whole genome shotgun (WGS) entry which is preliminary data.</text>
</comment>
<gene>
    <name evidence="11" type="ORF">UU70_C0014G0005</name>
</gene>
<evidence type="ECO:0000256" key="1">
    <source>
        <dbReference type="ARBA" id="ARBA00013160"/>
    </source>
</evidence>
<dbReference type="GO" id="GO:0004831">
    <property type="term" value="F:tyrosine-tRNA ligase activity"/>
    <property type="evidence" value="ECO:0007669"/>
    <property type="project" value="UniProtKB-UniRule"/>
</dbReference>
<reference evidence="11 12" key="1">
    <citation type="journal article" date="2015" name="Nature">
        <title>rRNA introns, odd ribosomes, and small enigmatic genomes across a large radiation of phyla.</title>
        <authorList>
            <person name="Brown C.T."/>
            <person name="Hug L.A."/>
            <person name="Thomas B.C."/>
            <person name="Sharon I."/>
            <person name="Castelle C.J."/>
            <person name="Singh A."/>
            <person name="Wilkins M.J."/>
            <person name="Williams K.H."/>
            <person name="Banfield J.F."/>
        </authorList>
    </citation>
    <scope>NUCLEOTIDE SEQUENCE [LARGE SCALE GENOMIC DNA]</scope>
</reference>
<dbReference type="GO" id="GO:0005829">
    <property type="term" value="C:cytosol"/>
    <property type="evidence" value="ECO:0007669"/>
    <property type="project" value="TreeGrafter"/>
</dbReference>
<dbReference type="InterPro" id="IPR014729">
    <property type="entry name" value="Rossmann-like_a/b/a_fold"/>
</dbReference>
<dbReference type="NCBIfam" id="TIGR00234">
    <property type="entry name" value="tyrS"/>
    <property type="match status" value="1"/>
</dbReference>
<keyword evidence="5 10" id="KW-0648">Protein biosynthesis</keyword>
<dbReference type="GO" id="GO:0005524">
    <property type="term" value="F:ATP binding"/>
    <property type="evidence" value="ECO:0007669"/>
    <property type="project" value="UniProtKB-KW"/>
</dbReference>
<dbReference type="PROSITE" id="PS50889">
    <property type="entry name" value="S4"/>
    <property type="match status" value="1"/>
</dbReference>
<dbReference type="PANTHER" id="PTHR11766">
    <property type="entry name" value="TYROSYL-TRNA SYNTHETASE"/>
    <property type="match status" value="1"/>
</dbReference>
<evidence type="ECO:0000313" key="11">
    <source>
        <dbReference type="EMBL" id="KKS13498.1"/>
    </source>
</evidence>
<keyword evidence="2 10" id="KW-0436">Ligase</keyword>
<keyword evidence="9" id="KW-0694">RNA-binding</keyword>
<name>A0A0G0ZKJ5_9BACT</name>
<dbReference type="Gene3D" id="1.10.240.10">
    <property type="entry name" value="Tyrosyl-Transfer RNA Synthetase"/>
    <property type="match status" value="1"/>
</dbReference>
<dbReference type="InterPro" id="IPR036986">
    <property type="entry name" value="S4_RNA-bd_sf"/>
</dbReference>
<dbReference type="Pfam" id="PF00579">
    <property type="entry name" value="tRNA-synt_1b"/>
    <property type="match status" value="1"/>
</dbReference>
<dbReference type="Proteomes" id="UP000034380">
    <property type="component" value="Unassembled WGS sequence"/>
</dbReference>
<evidence type="ECO:0000256" key="3">
    <source>
        <dbReference type="ARBA" id="ARBA00022741"/>
    </source>
</evidence>
<dbReference type="InterPro" id="IPR002307">
    <property type="entry name" value="Tyr-tRNA-ligase"/>
</dbReference>
<dbReference type="CDD" id="cd00165">
    <property type="entry name" value="S4"/>
    <property type="match status" value="1"/>
</dbReference>
<evidence type="ECO:0000313" key="12">
    <source>
        <dbReference type="Proteomes" id="UP000034380"/>
    </source>
</evidence>